<evidence type="ECO:0000256" key="1">
    <source>
        <dbReference type="SAM" id="MobiDB-lite"/>
    </source>
</evidence>
<dbReference type="Pfam" id="PF15963">
    <property type="entry name" value="Myb_DNA-bind_7"/>
    <property type="match status" value="1"/>
</dbReference>
<feature type="region of interest" description="Disordered" evidence="1">
    <location>
        <begin position="1"/>
        <end position="123"/>
    </location>
</feature>
<feature type="compositionally biased region" description="Polar residues" evidence="1">
    <location>
        <begin position="385"/>
        <end position="395"/>
    </location>
</feature>
<feature type="compositionally biased region" description="Low complexity" evidence="1">
    <location>
        <begin position="490"/>
        <end position="499"/>
    </location>
</feature>
<dbReference type="InterPro" id="IPR039467">
    <property type="entry name" value="TFIIIB_B''_Myb"/>
</dbReference>
<dbReference type="EMBL" id="JALJOT010000010">
    <property type="protein sequence ID" value="KAK9906672.1"/>
    <property type="molecule type" value="Genomic_DNA"/>
</dbReference>
<feature type="compositionally biased region" description="Low complexity" evidence="1">
    <location>
        <begin position="49"/>
        <end position="63"/>
    </location>
</feature>
<feature type="region of interest" description="Disordered" evidence="1">
    <location>
        <begin position="318"/>
        <end position="499"/>
    </location>
</feature>
<comment type="caution">
    <text evidence="3">The sequence shown here is derived from an EMBL/GenBank/DDBJ whole genome shotgun (WGS) entry which is preliminary data.</text>
</comment>
<name>A0ABR2YJK3_9CHLO</name>
<evidence type="ECO:0000313" key="3">
    <source>
        <dbReference type="EMBL" id="KAK9906672.1"/>
    </source>
</evidence>
<feature type="domain" description="Myb-like" evidence="2">
    <location>
        <begin position="237"/>
        <end position="285"/>
    </location>
</feature>
<dbReference type="InterPro" id="IPR001005">
    <property type="entry name" value="SANT/Myb"/>
</dbReference>
<dbReference type="Gene3D" id="1.10.10.60">
    <property type="entry name" value="Homeodomain-like"/>
    <property type="match status" value="1"/>
</dbReference>
<dbReference type="InterPro" id="IPR009057">
    <property type="entry name" value="Homeodomain-like_sf"/>
</dbReference>
<feature type="compositionally biased region" description="Basic and acidic residues" evidence="1">
    <location>
        <begin position="145"/>
        <end position="155"/>
    </location>
</feature>
<dbReference type="PANTHER" id="PTHR22929">
    <property type="entry name" value="RNA POLYMERASE III TRANSCRIPTION INITIATION FACTOR B"/>
    <property type="match status" value="1"/>
</dbReference>
<feature type="compositionally biased region" description="Acidic residues" evidence="1">
    <location>
        <begin position="347"/>
        <end position="356"/>
    </location>
</feature>
<reference evidence="3 4" key="1">
    <citation type="journal article" date="2024" name="Nat. Commun.">
        <title>Phylogenomics reveals the evolutionary origins of lichenization in chlorophyte algae.</title>
        <authorList>
            <person name="Puginier C."/>
            <person name="Libourel C."/>
            <person name="Otte J."/>
            <person name="Skaloud P."/>
            <person name="Haon M."/>
            <person name="Grisel S."/>
            <person name="Petersen M."/>
            <person name="Berrin J.G."/>
            <person name="Delaux P.M."/>
            <person name="Dal Grande F."/>
            <person name="Keller J."/>
        </authorList>
    </citation>
    <scope>NUCLEOTIDE SEQUENCE [LARGE SCALE GENOMIC DNA]</scope>
    <source>
        <strain evidence="3 4">SAG 216-7</strain>
    </source>
</reference>
<dbReference type="Proteomes" id="UP001491310">
    <property type="component" value="Unassembled WGS sequence"/>
</dbReference>
<evidence type="ECO:0000313" key="4">
    <source>
        <dbReference type="Proteomes" id="UP001491310"/>
    </source>
</evidence>
<feature type="region of interest" description="Disordered" evidence="1">
    <location>
        <begin position="145"/>
        <end position="164"/>
    </location>
</feature>
<sequence length="499" mass="52320">MTDHLLAPTQVDALASVDPTGPSGAEPPAPGKATSRRFMPRASSQKGRQPAQPAEQQAGPSSSVAAQSPSDLAGSAAGIQDRSLVILPDPEHRDADGEAPVAPGKGAERKGRSRKGAAAPAQMDVSTMSLKSIIKCAYAKERARLDEEKRKKEEEEKLAEEAGGSLAATAAPALPAPAAVAAPSAAGLAPRVEVVDGQMRIVEQSLSIQAQPEAAQRLITVEDNPKLNNLTYARRMNNERWSAEDTELFYKALRLFGTDFTLIERMFPGRQRKALKNKLQREYRADFSRVDAALTGGGPASEDSYKEVIALLKQHTEDQENTGVVEGSGEEQQPDLTAALTGGPPAENDEADESDAGAENGQPLALPAPTAQNGDGRPAQRARTKASQQRLNQQAAEKGPSGAPAQDASLTHAASQEAVAAPPPEPQVTAADGPAEAPVRRKVLPRMPARGRKRPTASITAAGDAPGGEEAVALDGDAEAHMPRLRRQRAAAALASSDE</sequence>
<dbReference type="SMART" id="SM00717">
    <property type="entry name" value="SANT"/>
    <property type="match status" value="1"/>
</dbReference>
<gene>
    <name evidence="3" type="ORF">WJX75_005899</name>
</gene>
<accession>A0ABR2YJK3</accession>
<feature type="compositionally biased region" description="Basic residues" evidence="1">
    <location>
        <begin position="440"/>
        <end position="455"/>
    </location>
</feature>
<keyword evidence="4" id="KW-1185">Reference proteome</keyword>
<proteinExistence type="predicted"/>
<protein>
    <recommendedName>
        <fullName evidence="2">Myb-like domain-containing protein</fullName>
    </recommendedName>
</protein>
<dbReference type="SUPFAM" id="SSF46689">
    <property type="entry name" value="Homeodomain-like"/>
    <property type="match status" value="1"/>
</dbReference>
<dbReference type="PANTHER" id="PTHR22929:SF0">
    <property type="entry name" value="TRANSCRIPTION FACTOR TFIIIB COMPONENT B'' HOMOLOG"/>
    <property type="match status" value="1"/>
</dbReference>
<evidence type="ECO:0000259" key="2">
    <source>
        <dbReference type="SMART" id="SM00717"/>
    </source>
</evidence>
<dbReference type="CDD" id="cd00167">
    <property type="entry name" value="SANT"/>
    <property type="match status" value="1"/>
</dbReference>
<organism evidence="3 4">
    <name type="scientific">Coccomyxa subellipsoidea</name>
    <dbReference type="NCBI Taxonomy" id="248742"/>
    <lineage>
        <taxon>Eukaryota</taxon>
        <taxon>Viridiplantae</taxon>
        <taxon>Chlorophyta</taxon>
        <taxon>core chlorophytes</taxon>
        <taxon>Trebouxiophyceae</taxon>
        <taxon>Trebouxiophyceae incertae sedis</taxon>
        <taxon>Coccomyxaceae</taxon>
        <taxon>Coccomyxa</taxon>
    </lineage>
</organism>